<evidence type="ECO:0008006" key="5">
    <source>
        <dbReference type="Google" id="ProtNLM"/>
    </source>
</evidence>
<evidence type="ECO:0000256" key="2">
    <source>
        <dbReference type="SAM" id="SignalP"/>
    </source>
</evidence>
<sequence length="59" mass="6236">MNKSFFITCILLIAAHLSFAQAHIETEGEGSSIEPMSIVIGVVIGLVVGYLVGSKMGKK</sequence>
<evidence type="ECO:0000313" key="4">
    <source>
        <dbReference type="Proteomes" id="UP000251993"/>
    </source>
</evidence>
<dbReference type="OrthoDB" id="9895439at2"/>
<proteinExistence type="predicted"/>
<keyword evidence="1" id="KW-0472">Membrane</keyword>
<gene>
    <name evidence="3" type="ORF">DR864_23450</name>
</gene>
<keyword evidence="2" id="KW-0732">Signal</keyword>
<keyword evidence="4" id="KW-1185">Reference proteome</keyword>
<name>A0A344TPB1_9BACT</name>
<dbReference type="KEGG" id="run:DR864_23450"/>
<reference evidence="3 4" key="1">
    <citation type="submission" date="2018-07" db="EMBL/GenBank/DDBJ databases">
        <title>Genome sequencing of Runella.</title>
        <authorList>
            <person name="Baek M.-G."/>
            <person name="Yi H."/>
        </authorList>
    </citation>
    <scope>NUCLEOTIDE SEQUENCE [LARGE SCALE GENOMIC DNA]</scope>
    <source>
        <strain evidence="3 4">HYN0085</strain>
    </source>
</reference>
<feature type="signal peptide" evidence="2">
    <location>
        <begin position="1"/>
        <end position="22"/>
    </location>
</feature>
<feature type="chain" id="PRO_5016707542" description="PEP-CTERM protein-sorting domain-containing protein" evidence="2">
    <location>
        <begin position="23"/>
        <end position="59"/>
    </location>
</feature>
<keyword evidence="1" id="KW-0812">Transmembrane</keyword>
<feature type="transmembrane region" description="Helical" evidence="1">
    <location>
        <begin position="36"/>
        <end position="53"/>
    </location>
</feature>
<dbReference type="AlphaFoldDB" id="A0A344TPB1"/>
<evidence type="ECO:0000256" key="1">
    <source>
        <dbReference type="SAM" id="Phobius"/>
    </source>
</evidence>
<dbReference type="Proteomes" id="UP000251993">
    <property type="component" value="Chromosome"/>
</dbReference>
<keyword evidence="1" id="KW-1133">Transmembrane helix</keyword>
<protein>
    <recommendedName>
        <fullName evidence="5">PEP-CTERM protein-sorting domain-containing protein</fullName>
    </recommendedName>
</protein>
<dbReference type="RefSeq" id="WP_114069245.1">
    <property type="nucleotide sequence ID" value="NZ_CP030850.1"/>
</dbReference>
<dbReference type="EMBL" id="CP030850">
    <property type="protein sequence ID" value="AXE20482.1"/>
    <property type="molecule type" value="Genomic_DNA"/>
</dbReference>
<evidence type="ECO:0000313" key="3">
    <source>
        <dbReference type="EMBL" id="AXE20482.1"/>
    </source>
</evidence>
<accession>A0A344TPB1</accession>
<organism evidence="3 4">
    <name type="scientific">Runella rosea</name>
    <dbReference type="NCBI Taxonomy" id="2259595"/>
    <lineage>
        <taxon>Bacteria</taxon>
        <taxon>Pseudomonadati</taxon>
        <taxon>Bacteroidota</taxon>
        <taxon>Cytophagia</taxon>
        <taxon>Cytophagales</taxon>
        <taxon>Spirosomataceae</taxon>
        <taxon>Runella</taxon>
    </lineage>
</organism>